<keyword evidence="2" id="KW-0678">Repressor</keyword>
<feature type="compositionally biased region" description="Basic and acidic residues" evidence="6">
    <location>
        <begin position="920"/>
        <end position="932"/>
    </location>
</feature>
<reference evidence="7 8" key="1">
    <citation type="journal article" date="2016" name="Mol. Biol. Evol.">
        <title>Comparative Genomics of Early-Diverging Mushroom-Forming Fungi Provides Insights into the Origins of Lignocellulose Decay Capabilities.</title>
        <authorList>
            <person name="Nagy L.G."/>
            <person name="Riley R."/>
            <person name="Tritt A."/>
            <person name="Adam C."/>
            <person name="Daum C."/>
            <person name="Floudas D."/>
            <person name="Sun H."/>
            <person name="Yadav J.S."/>
            <person name="Pangilinan J."/>
            <person name="Larsson K.H."/>
            <person name="Matsuura K."/>
            <person name="Barry K."/>
            <person name="Labutti K."/>
            <person name="Kuo R."/>
            <person name="Ohm R.A."/>
            <person name="Bhattacharya S.S."/>
            <person name="Shirouzu T."/>
            <person name="Yoshinaga Y."/>
            <person name="Martin F.M."/>
            <person name="Grigoriev I.V."/>
            <person name="Hibbett D.S."/>
        </authorList>
    </citation>
    <scope>NUCLEOTIDE SEQUENCE [LARGE SCALE GENOMIC DNA]</scope>
    <source>
        <strain evidence="7 8">HHB14362 ss-1</strain>
    </source>
</reference>
<comment type="subcellular location">
    <subcellularLocation>
        <location evidence="1">Nucleus</location>
    </subcellularLocation>
</comment>
<feature type="compositionally biased region" description="Basic and acidic residues" evidence="6">
    <location>
        <begin position="203"/>
        <end position="216"/>
    </location>
</feature>
<feature type="compositionally biased region" description="Basic and acidic residues" evidence="6">
    <location>
        <begin position="775"/>
        <end position="819"/>
    </location>
</feature>
<proteinExistence type="predicted"/>
<feature type="compositionally biased region" description="Low complexity" evidence="6">
    <location>
        <begin position="1047"/>
        <end position="1057"/>
    </location>
</feature>
<evidence type="ECO:0000313" key="8">
    <source>
        <dbReference type="Proteomes" id="UP000076761"/>
    </source>
</evidence>
<evidence type="ECO:0000256" key="3">
    <source>
        <dbReference type="ARBA" id="ARBA00023015"/>
    </source>
</evidence>
<dbReference type="GO" id="GO:0005654">
    <property type="term" value="C:nucleoplasm"/>
    <property type="evidence" value="ECO:0007669"/>
    <property type="project" value="UniProtKB-ARBA"/>
</dbReference>
<dbReference type="OrthoDB" id="20886at2759"/>
<dbReference type="PANTHER" id="PTHR21964">
    <property type="entry name" value="BREAST CANCER METASTASIS-SUPPRESSOR 1"/>
    <property type="match status" value="1"/>
</dbReference>
<dbReference type="InterPro" id="IPR013907">
    <property type="entry name" value="Sds3"/>
</dbReference>
<keyword evidence="4" id="KW-0804">Transcription</keyword>
<feature type="compositionally biased region" description="Polar residues" evidence="6">
    <location>
        <begin position="1131"/>
        <end position="1160"/>
    </location>
</feature>
<keyword evidence="5" id="KW-0539">Nucleus</keyword>
<feature type="compositionally biased region" description="Basic residues" evidence="6">
    <location>
        <begin position="849"/>
        <end position="863"/>
    </location>
</feature>
<feature type="compositionally biased region" description="Low complexity" evidence="6">
    <location>
        <begin position="335"/>
        <end position="361"/>
    </location>
</feature>
<sequence length="1200" mass="130118">MPNSIASSEPLSSPSPSPPPPAAQHPTHAGLDTDGSELSELTDDEQDSENRGSGEQDDETRTPRRSGKKKRGSLVPAPMWDWAYKQKRSDDRGEMVEEEEEEDEDLSRSGTSYPRAMEEEEDEEDSFKGEIVEVGKEGRHRDVKRSGSPRDMQVDAPNPTIRRSIEPAANAMDDAAFGSEGFGSDHGGKDEGESEADMDDDHDSIRFSRPDTKENTPDLTDNEQEEGDNNVEEEEEEDDSRPITMSARVEEEEEVESEEAESEDEPDNAEHLGDHDIEGDQEVDPPPIPVKRVTPPITASMDPNEDITAPKPGTVVPLQEKAAASSIMAGASVIDAPSPTSSDSARSSVQSSPSSSRSASPEPGSGNRRKRKKRTTEPGADKAKSAPLSSGPLDVKADDGDVEDADKDAVDGDQDADVEADIEADAVDDDEVDEHEMESELQPAHRAEALDVLAKIEFRFALLRERLYMEKMEGLAWEEALITEDNHPELLVLQAELAKRRDKRLELAAKRRSYEVTMVTRKRKADEDGVWSWWKFSRDELQTEMISETNRKRRRLERARRASERPQPMRRIPDSPMNVPPAPTLREVVKSTPFASLTDPSSRGNSKRDTVNTRPLVYPQLSSLSSAEIGNDLELIWQQRRRHVDARSMNPPMGPPLTHAYDPGYGPIDGGHYNVPGSSRVPPPFPPLMQGYPGPSGSSRMQHHHAGPSGLHQSHLPMDQDLAMTNTGPPSSAPYAQPLGAGMRRSLSPVHVTANGASNGWLGGSSKGKPPGHSDWMKDSRRPSGGKDEYGDRDRERDRARERSDRERAEWEQRERDRYQMQMLQSQPVRPSHALHGGPGSLPHAGPPNHHHHHHHIHHHHHPASSLGGTPGPSVGGNAPSPRVSILSRDFDSGRPHSGPPTTEIINLQSSKRSPNGYWKAEELDSSRDRVRPQANQHPLDDRSAQHILAPVQLMGGHGPPIHAPSAPASMAPSPRGPWSAADDMAMRRPSSATMSHQPSMSGRSSPGPLLGSVHGMRGPPPPSGSRQTSLNISSPRTTKPPPPTSPVSSSPGFPGPLRSPSRSSHTLPSGPTSLSSSTTQLPAHPSVLSGSPASRPARPPSPPSLSKMIHPGGPGGPSPLSGPARPVSPMSRSANIDTHPHSTGPSPPFNGSNRTTTPLSLFPGHPAPSSKGLPSDHSSPQLNNVPPPKMNVVQLVDGS</sequence>
<feature type="region of interest" description="Disordered" evidence="6">
    <location>
        <begin position="753"/>
        <end position="1200"/>
    </location>
</feature>
<feature type="compositionally biased region" description="Low complexity" evidence="6">
    <location>
        <begin position="1064"/>
        <end position="1097"/>
    </location>
</feature>
<feature type="compositionally biased region" description="Acidic residues" evidence="6">
    <location>
        <begin position="250"/>
        <end position="267"/>
    </location>
</feature>
<evidence type="ECO:0000256" key="1">
    <source>
        <dbReference type="ARBA" id="ARBA00004123"/>
    </source>
</evidence>
<dbReference type="EMBL" id="KV425558">
    <property type="protein sequence ID" value="KZT28300.1"/>
    <property type="molecule type" value="Genomic_DNA"/>
</dbReference>
<dbReference type="GO" id="GO:0010468">
    <property type="term" value="P:regulation of gene expression"/>
    <property type="evidence" value="ECO:0007669"/>
    <property type="project" value="UniProtKB-ARBA"/>
</dbReference>
<evidence type="ECO:0000256" key="2">
    <source>
        <dbReference type="ARBA" id="ARBA00022491"/>
    </source>
</evidence>
<evidence type="ECO:0008006" key="9">
    <source>
        <dbReference type="Google" id="ProtNLM"/>
    </source>
</evidence>
<evidence type="ECO:0000256" key="6">
    <source>
        <dbReference type="SAM" id="MobiDB-lite"/>
    </source>
</evidence>
<feature type="compositionally biased region" description="Acidic residues" evidence="6">
    <location>
        <begin position="400"/>
        <end position="420"/>
    </location>
</feature>
<name>A0A165UKB6_9AGAM</name>
<feature type="region of interest" description="Disordered" evidence="6">
    <location>
        <begin position="551"/>
        <end position="614"/>
    </location>
</feature>
<dbReference type="Proteomes" id="UP000076761">
    <property type="component" value="Unassembled WGS sequence"/>
</dbReference>
<dbReference type="STRING" id="1314782.A0A165UKB6"/>
<feature type="compositionally biased region" description="Acidic residues" evidence="6">
    <location>
        <begin position="34"/>
        <end position="47"/>
    </location>
</feature>
<dbReference type="AlphaFoldDB" id="A0A165UKB6"/>
<feature type="compositionally biased region" description="Basic and acidic residues" evidence="6">
    <location>
        <begin position="268"/>
        <end position="278"/>
    </location>
</feature>
<feature type="compositionally biased region" description="Low complexity" evidence="6">
    <location>
        <begin position="960"/>
        <end position="978"/>
    </location>
</feature>
<feature type="compositionally biased region" description="Pro residues" evidence="6">
    <location>
        <begin position="13"/>
        <end position="23"/>
    </location>
</feature>
<feature type="compositionally biased region" description="Basic and acidic residues" evidence="6">
    <location>
        <begin position="48"/>
        <end position="62"/>
    </location>
</feature>
<feature type="compositionally biased region" description="Basic and acidic residues" evidence="6">
    <location>
        <begin position="375"/>
        <end position="384"/>
    </location>
</feature>
<dbReference type="InParanoid" id="A0A165UKB6"/>
<accession>A0A165UKB6</accession>
<feature type="compositionally biased region" description="Basic residues" evidence="6">
    <location>
        <begin position="63"/>
        <end position="72"/>
    </location>
</feature>
<feature type="region of interest" description="Disordered" evidence="6">
    <location>
        <begin position="1"/>
        <end position="420"/>
    </location>
</feature>
<feature type="compositionally biased region" description="Low complexity" evidence="6">
    <location>
        <begin position="999"/>
        <end position="1013"/>
    </location>
</feature>
<feature type="region of interest" description="Disordered" evidence="6">
    <location>
        <begin position="688"/>
        <end position="741"/>
    </location>
</feature>
<protein>
    <recommendedName>
        <fullName evidence="9">Sds3-like-domain-containing protein</fullName>
    </recommendedName>
</protein>
<dbReference type="Pfam" id="PF08598">
    <property type="entry name" value="Sds3"/>
    <property type="match status" value="1"/>
</dbReference>
<feature type="compositionally biased region" description="Acidic residues" evidence="6">
    <location>
        <begin position="192"/>
        <end position="202"/>
    </location>
</feature>
<feature type="compositionally biased region" description="Acidic residues" evidence="6">
    <location>
        <begin position="96"/>
        <end position="105"/>
    </location>
</feature>
<feature type="compositionally biased region" description="Polar residues" evidence="6">
    <location>
        <begin position="900"/>
        <end position="914"/>
    </location>
</feature>
<feature type="compositionally biased region" description="Basic and acidic residues" evidence="6">
    <location>
        <begin position="126"/>
        <end position="140"/>
    </location>
</feature>
<feature type="compositionally biased region" description="Low complexity" evidence="6">
    <location>
        <begin position="1"/>
        <end position="12"/>
    </location>
</feature>
<evidence type="ECO:0000313" key="7">
    <source>
        <dbReference type="EMBL" id="KZT28300.1"/>
    </source>
</evidence>
<gene>
    <name evidence="7" type="ORF">NEOLEDRAFT_1239657</name>
</gene>
<feature type="compositionally biased region" description="Polar residues" evidence="6">
    <location>
        <begin position="593"/>
        <end position="604"/>
    </location>
</feature>
<feature type="compositionally biased region" description="Acidic residues" evidence="6">
    <location>
        <begin position="220"/>
        <end position="239"/>
    </location>
</feature>
<organism evidence="7 8">
    <name type="scientific">Neolentinus lepideus HHB14362 ss-1</name>
    <dbReference type="NCBI Taxonomy" id="1314782"/>
    <lineage>
        <taxon>Eukaryota</taxon>
        <taxon>Fungi</taxon>
        <taxon>Dikarya</taxon>
        <taxon>Basidiomycota</taxon>
        <taxon>Agaricomycotina</taxon>
        <taxon>Agaricomycetes</taxon>
        <taxon>Gloeophyllales</taxon>
        <taxon>Gloeophyllaceae</taxon>
        <taxon>Neolentinus</taxon>
    </lineage>
</organism>
<evidence type="ECO:0000256" key="4">
    <source>
        <dbReference type="ARBA" id="ARBA00023163"/>
    </source>
</evidence>
<evidence type="ECO:0000256" key="5">
    <source>
        <dbReference type="ARBA" id="ARBA00023242"/>
    </source>
</evidence>
<dbReference type="SMART" id="SM01401">
    <property type="entry name" value="Sds3"/>
    <property type="match status" value="1"/>
</dbReference>
<keyword evidence="8" id="KW-1185">Reference proteome</keyword>
<keyword evidence="3" id="KW-0805">Transcription regulation</keyword>